<dbReference type="EMBL" id="JANPWB010000016">
    <property type="protein sequence ID" value="KAJ1085467.1"/>
    <property type="molecule type" value="Genomic_DNA"/>
</dbReference>
<dbReference type="AlphaFoldDB" id="A0AAV7L1R7"/>
<evidence type="ECO:0000256" key="1">
    <source>
        <dbReference type="SAM" id="MobiDB-lite"/>
    </source>
</evidence>
<dbReference type="Proteomes" id="UP001066276">
    <property type="component" value="Chromosome 12"/>
</dbReference>
<reference evidence="2" key="1">
    <citation type="journal article" date="2022" name="bioRxiv">
        <title>Sequencing and chromosome-scale assembly of the giantPleurodeles waltlgenome.</title>
        <authorList>
            <person name="Brown T."/>
            <person name="Elewa A."/>
            <person name="Iarovenko S."/>
            <person name="Subramanian E."/>
            <person name="Araus A.J."/>
            <person name="Petzold A."/>
            <person name="Susuki M."/>
            <person name="Suzuki K.-i.T."/>
            <person name="Hayashi T."/>
            <person name="Toyoda A."/>
            <person name="Oliveira C."/>
            <person name="Osipova E."/>
            <person name="Leigh N.D."/>
            <person name="Simon A."/>
            <person name="Yun M.H."/>
        </authorList>
    </citation>
    <scope>NUCLEOTIDE SEQUENCE</scope>
    <source>
        <strain evidence="2">20211129_DDA</strain>
        <tissue evidence="2">Liver</tissue>
    </source>
</reference>
<feature type="region of interest" description="Disordered" evidence="1">
    <location>
        <begin position="1"/>
        <end position="67"/>
    </location>
</feature>
<gene>
    <name evidence="2" type="ORF">NDU88_005599</name>
</gene>
<feature type="region of interest" description="Disordered" evidence="1">
    <location>
        <begin position="92"/>
        <end position="124"/>
    </location>
</feature>
<organism evidence="2 3">
    <name type="scientific">Pleurodeles waltl</name>
    <name type="common">Iberian ribbed newt</name>
    <dbReference type="NCBI Taxonomy" id="8319"/>
    <lineage>
        <taxon>Eukaryota</taxon>
        <taxon>Metazoa</taxon>
        <taxon>Chordata</taxon>
        <taxon>Craniata</taxon>
        <taxon>Vertebrata</taxon>
        <taxon>Euteleostomi</taxon>
        <taxon>Amphibia</taxon>
        <taxon>Batrachia</taxon>
        <taxon>Caudata</taxon>
        <taxon>Salamandroidea</taxon>
        <taxon>Salamandridae</taxon>
        <taxon>Pleurodelinae</taxon>
        <taxon>Pleurodeles</taxon>
    </lineage>
</organism>
<evidence type="ECO:0000313" key="2">
    <source>
        <dbReference type="EMBL" id="KAJ1085467.1"/>
    </source>
</evidence>
<proteinExistence type="predicted"/>
<protein>
    <submittedName>
        <fullName evidence="2">Uncharacterized protein</fullName>
    </submittedName>
</protein>
<evidence type="ECO:0000313" key="3">
    <source>
        <dbReference type="Proteomes" id="UP001066276"/>
    </source>
</evidence>
<comment type="caution">
    <text evidence="2">The sequence shown here is derived from an EMBL/GenBank/DDBJ whole genome shotgun (WGS) entry which is preliminary data.</text>
</comment>
<name>A0AAV7L1R7_PLEWA</name>
<sequence>MSVPQVHQWMEGQCSGDVRAPGAPVDGRPVQRGCPGGRDRSMESPPGGCTSDGLPIPTTTRPGRRGWRELSTAPVLKPLSLAALPCASQQPLPPLGARCASVPEQTADCRQERLSGEGQGRRYK</sequence>
<keyword evidence="3" id="KW-1185">Reference proteome</keyword>
<accession>A0AAV7L1R7</accession>